<dbReference type="EMBL" id="CP031165">
    <property type="protein sequence ID" value="AXV05155.1"/>
    <property type="molecule type" value="Genomic_DNA"/>
</dbReference>
<sequence length="134" mass="14742">MSTALLRPYMRGAVHTVQRTGDWPRSFVVTLTDDHGQRCRAEYTLHTEGSALFTLEATRDNAMVDPPVVGWVSWSDGEVVCAFRDAASGTHGGGFLPDCAPVEDGPFQTTSFDVGRWIVLAQELLRTVEDSRLT</sequence>
<evidence type="ECO:0000313" key="1">
    <source>
        <dbReference type="EMBL" id="AXV05155.1"/>
    </source>
</evidence>
<proteinExistence type="predicted"/>
<gene>
    <name evidence="1" type="ORF">DVS28_a0448</name>
</gene>
<accession>A0A346XSF8</accession>
<dbReference type="Proteomes" id="UP000264006">
    <property type="component" value="Chromosome"/>
</dbReference>
<dbReference type="KEGG" id="euz:DVS28_a0448"/>
<organism evidence="1 2">
    <name type="scientific">Euzebya pacifica</name>
    <dbReference type="NCBI Taxonomy" id="1608957"/>
    <lineage>
        <taxon>Bacteria</taxon>
        <taxon>Bacillati</taxon>
        <taxon>Actinomycetota</taxon>
        <taxon>Nitriliruptoria</taxon>
        <taxon>Euzebyales</taxon>
    </lineage>
</organism>
<dbReference type="RefSeq" id="WP_164709834.1">
    <property type="nucleotide sequence ID" value="NZ_CAXIBR010000054.1"/>
</dbReference>
<keyword evidence="2" id="KW-1185">Reference proteome</keyword>
<reference evidence="1 2" key="1">
    <citation type="submission" date="2018-09" db="EMBL/GenBank/DDBJ databases">
        <title>Complete genome sequence of Euzebya sp. DY32-46 isolated from seawater of Pacific Ocean.</title>
        <authorList>
            <person name="Xu L."/>
            <person name="Wu Y.-H."/>
            <person name="Xu X.-W."/>
        </authorList>
    </citation>
    <scope>NUCLEOTIDE SEQUENCE [LARGE SCALE GENOMIC DNA]</scope>
    <source>
        <strain evidence="1 2">DY32-46</strain>
    </source>
</reference>
<dbReference type="AlphaFoldDB" id="A0A346XSF8"/>
<evidence type="ECO:0000313" key="2">
    <source>
        <dbReference type="Proteomes" id="UP000264006"/>
    </source>
</evidence>
<name>A0A346XSF8_9ACTN</name>
<protein>
    <submittedName>
        <fullName evidence="1">Uncharacterized protein</fullName>
    </submittedName>
</protein>